<dbReference type="AlphaFoldDB" id="A0AAV1URX3"/>
<feature type="binding site" evidence="6">
    <location>
        <begin position="117"/>
        <end position="118"/>
    </location>
    <ligand>
        <name>substrate</name>
    </ligand>
</feature>
<evidence type="ECO:0000256" key="2">
    <source>
        <dbReference type="ARBA" id="ARBA00006717"/>
    </source>
</evidence>
<dbReference type="FunFam" id="3.40.50.1240:FF:000003">
    <property type="entry name" value="2,3-bisphosphoglycerate-dependent phosphoglycerate mutase"/>
    <property type="match status" value="1"/>
</dbReference>
<evidence type="ECO:0000256" key="6">
    <source>
        <dbReference type="PIRSR" id="PIRSR613078-2"/>
    </source>
</evidence>
<dbReference type="InterPro" id="IPR029033">
    <property type="entry name" value="His_PPase_superfam"/>
</dbReference>
<evidence type="ECO:0000256" key="3">
    <source>
        <dbReference type="ARBA" id="ARBA00023152"/>
    </source>
</evidence>
<dbReference type="NCBIfam" id="TIGR01258">
    <property type="entry name" value="pgm_1"/>
    <property type="match status" value="1"/>
</dbReference>
<name>A0AAV1URX3_9STRA</name>
<feature type="site" description="Transition state stabilizer" evidence="7">
    <location>
        <position position="185"/>
    </location>
</feature>
<feature type="active site" description="Proton donor/acceptor" evidence="5">
    <location>
        <position position="90"/>
    </location>
</feature>
<accession>A0AAV1URX3</accession>
<dbReference type="EMBL" id="CAKLBY020000227">
    <property type="protein sequence ID" value="CAK7937321.1"/>
    <property type="molecule type" value="Genomic_DNA"/>
</dbReference>
<evidence type="ECO:0000256" key="8">
    <source>
        <dbReference type="RuleBase" id="RU004511"/>
    </source>
</evidence>
<feature type="active site" description="Tele-phosphohistidine intermediate" evidence="5">
    <location>
        <position position="12"/>
    </location>
</feature>
<dbReference type="SUPFAM" id="SSF53254">
    <property type="entry name" value="Phosphoglycerate mutase-like"/>
    <property type="match status" value="1"/>
</dbReference>
<proteinExistence type="inferred from homology"/>
<feature type="binding site" evidence="6">
    <location>
        <begin position="11"/>
        <end position="18"/>
    </location>
    <ligand>
        <name>substrate</name>
    </ligand>
</feature>
<feature type="binding site" evidence="6">
    <location>
        <position position="101"/>
    </location>
    <ligand>
        <name>substrate</name>
    </ligand>
</feature>
<dbReference type="InterPro" id="IPR001345">
    <property type="entry name" value="PG/BPGM_mutase_AS"/>
</dbReference>
<dbReference type="SMART" id="SM00855">
    <property type="entry name" value="PGAM"/>
    <property type="match status" value="1"/>
</dbReference>
<reference evidence="9" key="1">
    <citation type="submission" date="2024-01" db="EMBL/GenBank/DDBJ databases">
        <authorList>
            <person name="Webb A."/>
        </authorList>
    </citation>
    <scope>NUCLEOTIDE SEQUENCE</scope>
    <source>
        <strain evidence="9">Pm1</strain>
    </source>
</reference>
<dbReference type="PROSITE" id="PS00175">
    <property type="entry name" value="PG_MUTASE"/>
    <property type="match status" value="1"/>
</dbReference>
<sequence length="259" mass="29170">MAAKYQIVLIRHGESQWNVDNKFTGWHDVPLSVKGEHESHDAGKVLREAGFKFDLAYTSVLKRAIKTLWNILEETDLMWIPVVRSWRLNERHYGALTGLNKQETVDQHGLEKVMVWRRSYATPPPPLEADSEYYPGNDPKYADVPKELLPFAESLATTGDRVLPYWEQTIIPSIKDGKKVVIAAHGNSLRALVKHLDQIPEDAITGLNIPTGVPLVYELDEHFRPVPHQDAIAPLAGRYIGNQDEIKARIAGVANQTKA</sequence>
<feature type="binding site" evidence="6">
    <location>
        <begin position="24"/>
        <end position="25"/>
    </location>
    <ligand>
        <name>substrate</name>
    </ligand>
</feature>
<feature type="binding site" evidence="6">
    <location>
        <begin position="186"/>
        <end position="187"/>
    </location>
    <ligand>
        <name>substrate</name>
    </ligand>
</feature>
<comment type="similarity">
    <text evidence="2 8">Belongs to the phosphoglycerate mutase family. BPG-dependent PGAM subfamily.</text>
</comment>
<keyword evidence="4 8" id="KW-0413">Isomerase</keyword>
<evidence type="ECO:0000256" key="4">
    <source>
        <dbReference type="ARBA" id="ARBA00023235"/>
    </source>
</evidence>
<protein>
    <recommendedName>
        <fullName evidence="8">Phosphoglycerate mutase</fullName>
        <ecNumber evidence="8">5.4.2.11</ecNumber>
    </recommendedName>
</protein>
<evidence type="ECO:0000256" key="5">
    <source>
        <dbReference type="PIRSR" id="PIRSR613078-1"/>
    </source>
</evidence>
<comment type="catalytic activity">
    <reaction evidence="1 8">
        <text>(2R)-2-phosphoglycerate = (2R)-3-phosphoglycerate</text>
        <dbReference type="Rhea" id="RHEA:15901"/>
        <dbReference type="ChEBI" id="CHEBI:58272"/>
        <dbReference type="ChEBI" id="CHEBI:58289"/>
        <dbReference type="EC" id="5.4.2.11"/>
    </reaction>
</comment>
<dbReference type="InterPro" id="IPR005952">
    <property type="entry name" value="Phosphogly_mut1"/>
</dbReference>
<dbReference type="HAMAP" id="MF_01039">
    <property type="entry name" value="PGAM_GpmA"/>
    <property type="match status" value="1"/>
</dbReference>
<dbReference type="GO" id="GO:0006096">
    <property type="term" value="P:glycolytic process"/>
    <property type="evidence" value="ECO:0007669"/>
    <property type="project" value="UniProtKB-KW"/>
</dbReference>
<dbReference type="EC" id="5.4.2.11" evidence="8"/>
<dbReference type="Proteomes" id="UP001162060">
    <property type="component" value="Unassembled WGS sequence"/>
</dbReference>
<dbReference type="CDD" id="cd07067">
    <property type="entry name" value="HP_PGM_like"/>
    <property type="match status" value="1"/>
</dbReference>
<keyword evidence="3 8" id="KW-0324">Glycolysis</keyword>
<dbReference type="Gene3D" id="3.40.50.1240">
    <property type="entry name" value="Phosphoglycerate mutase-like"/>
    <property type="match status" value="1"/>
</dbReference>
<gene>
    <name evidence="9" type="ORF">PM001_LOCUS22471</name>
</gene>
<evidence type="ECO:0000256" key="7">
    <source>
        <dbReference type="PIRSR" id="PIRSR613078-3"/>
    </source>
</evidence>
<feature type="binding site" evidence="6">
    <location>
        <begin position="90"/>
        <end position="93"/>
    </location>
    <ligand>
        <name>substrate</name>
    </ligand>
</feature>
<dbReference type="InterPro" id="IPR013078">
    <property type="entry name" value="His_Pase_superF_clade-1"/>
</dbReference>
<dbReference type="PANTHER" id="PTHR11931">
    <property type="entry name" value="PHOSPHOGLYCERATE MUTASE"/>
    <property type="match status" value="1"/>
</dbReference>
<evidence type="ECO:0000256" key="1">
    <source>
        <dbReference type="ARBA" id="ARBA00000380"/>
    </source>
</evidence>
<dbReference type="GO" id="GO:0004619">
    <property type="term" value="F:phosphoglycerate mutase activity"/>
    <property type="evidence" value="ECO:0007669"/>
    <property type="project" value="UniProtKB-EC"/>
</dbReference>
<organism evidence="9 10">
    <name type="scientific">Peronospora matthiolae</name>
    <dbReference type="NCBI Taxonomy" id="2874970"/>
    <lineage>
        <taxon>Eukaryota</taxon>
        <taxon>Sar</taxon>
        <taxon>Stramenopiles</taxon>
        <taxon>Oomycota</taxon>
        <taxon>Peronosporomycetes</taxon>
        <taxon>Peronosporales</taxon>
        <taxon>Peronosporaceae</taxon>
        <taxon>Peronospora</taxon>
    </lineage>
</organism>
<evidence type="ECO:0000313" key="9">
    <source>
        <dbReference type="EMBL" id="CAK7937321.1"/>
    </source>
</evidence>
<comment type="caution">
    <text evidence="9">The sequence shown here is derived from an EMBL/GenBank/DDBJ whole genome shotgun (WGS) entry which is preliminary data.</text>
</comment>
<evidence type="ECO:0000313" key="10">
    <source>
        <dbReference type="Proteomes" id="UP001162060"/>
    </source>
</evidence>
<dbReference type="Pfam" id="PF00300">
    <property type="entry name" value="His_Phos_1"/>
    <property type="match status" value="1"/>
</dbReference>
<dbReference type="NCBIfam" id="NF010713">
    <property type="entry name" value="PRK14115.1"/>
    <property type="match status" value="1"/>
</dbReference>
<feature type="binding site" evidence="6">
    <location>
        <position position="63"/>
    </location>
    <ligand>
        <name>substrate</name>
    </ligand>
</feature>